<evidence type="ECO:0000313" key="2">
    <source>
        <dbReference type="EMBL" id="SFG61982.1"/>
    </source>
</evidence>
<reference evidence="3" key="1">
    <citation type="submission" date="2016-10" db="EMBL/GenBank/DDBJ databases">
        <authorList>
            <person name="Varghese N."/>
            <person name="Submissions S."/>
        </authorList>
    </citation>
    <scope>NUCLEOTIDE SEQUENCE [LARGE SCALE GENOMIC DNA]</scope>
    <source>
        <strain evidence="3">CGMCC 1.7739</strain>
    </source>
</reference>
<keyword evidence="3" id="KW-1185">Reference proteome</keyword>
<feature type="compositionally biased region" description="Low complexity" evidence="1">
    <location>
        <begin position="46"/>
        <end position="56"/>
    </location>
</feature>
<organism evidence="2 3">
    <name type="scientific">Halopelagius inordinatus</name>
    <dbReference type="NCBI Taxonomy" id="553467"/>
    <lineage>
        <taxon>Archaea</taxon>
        <taxon>Methanobacteriati</taxon>
        <taxon>Methanobacteriota</taxon>
        <taxon>Stenosarchaea group</taxon>
        <taxon>Halobacteria</taxon>
        <taxon>Halobacteriales</taxon>
        <taxon>Haloferacaceae</taxon>
    </lineage>
</organism>
<protein>
    <recommendedName>
        <fullName evidence="4">PGF-CTERM protein</fullName>
    </recommendedName>
</protein>
<dbReference type="EMBL" id="FOOQ01000002">
    <property type="protein sequence ID" value="SFG61982.1"/>
    <property type="molecule type" value="Genomic_DNA"/>
</dbReference>
<evidence type="ECO:0000313" key="3">
    <source>
        <dbReference type="Proteomes" id="UP000198876"/>
    </source>
</evidence>
<dbReference type="AlphaFoldDB" id="A0A1I2TAU2"/>
<gene>
    <name evidence="2" type="ORF">SAMN04488063_2604</name>
</gene>
<dbReference type="OrthoDB" id="308075at2157"/>
<feature type="region of interest" description="Disordered" evidence="1">
    <location>
        <begin position="46"/>
        <end position="69"/>
    </location>
</feature>
<evidence type="ECO:0000256" key="1">
    <source>
        <dbReference type="SAM" id="MobiDB-lite"/>
    </source>
</evidence>
<feature type="region of interest" description="Disordered" evidence="1">
    <location>
        <begin position="1"/>
        <end position="23"/>
    </location>
</feature>
<dbReference type="RefSeq" id="WP_092892821.1">
    <property type="nucleotide sequence ID" value="NZ_FOOQ01000002.1"/>
</dbReference>
<dbReference type="Proteomes" id="UP000198876">
    <property type="component" value="Unassembled WGS sequence"/>
</dbReference>
<sequence length="221" mass="22248">MTDGHRTDGSGSGRDAQTVTRRRLLGGAATAGVAASFPAFVGGAAAQAETTGESQTGPPETDDTAEPVTTQAALPTDAPTFDQSNYVGLFLQVTGFDRQADATGVGDCNFVGAEDDITAFDATIFETTGDRPSEEVTLYTTTQQGTVIDSGSVLVINSQSECPSDFVTLGVEEVEASDVGTPAAPGTETGGAIPGFDAVAGVLGVTAASAAAAFRRRGDEG</sequence>
<proteinExistence type="predicted"/>
<dbReference type="PROSITE" id="PS51318">
    <property type="entry name" value="TAT"/>
    <property type="match status" value="1"/>
</dbReference>
<dbReference type="InterPro" id="IPR006311">
    <property type="entry name" value="TAT_signal"/>
</dbReference>
<accession>A0A1I2TAU2</accession>
<name>A0A1I2TAU2_9EURY</name>
<evidence type="ECO:0008006" key="4">
    <source>
        <dbReference type="Google" id="ProtNLM"/>
    </source>
</evidence>